<organism evidence="7 8">
    <name type="scientific">Propionigenium maris DSM 9537</name>
    <dbReference type="NCBI Taxonomy" id="1123000"/>
    <lineage>
        <taxon>Bacteria</taxon>
        <taxon>Fusobacteriati</taxon>
        <taxon>Fusobacteriota</taxon>
        <taxon>Fusobacteriia</taxon>
        <taxon>Fusobacteriales</taxon>
        <taxon>Fusobacteriaceae</taxon>
        <taxon>Propionigenium</taxon>
    </lineage>
</organism>
<dbReference type="CDD" id="cd07377">
    <property type="entry name" value="WHTH_GntR"/>
    <property type="match status" value="1"/>
</dbReference>
<dbReference type="PROSITE" id="PS50949">
    <property type="entry name" value="HTH_GNTR"/>
    <property type="match status" value="1"/>
</dbReference>
<dbReference type="SUPFAM" id="SSF53383">
    <property type="entry name" value="PLP-dependent transferases"/>
    <property type="match status" value="1"/>
</dbReference>
<dbReference type="Gene3D" id="3.90.1150.10">
    <property type="entry name" value="Aspartate Aminotransferase, domain 1"/>
    <property type="match status" value="1"/>
</dbReference>
<dbReference type="InterPro" id="IPR015421">
    <property type="entry name" value="PyrdxlP-dep_Trfase_major"/>
</dbReference>
<evidence type="ECO:0000256" key="5">
    <source>
        <dbReference type="ARBA" id="ARBA00023163"/>
    </source>
</evidence>
<dbReference type="SMART" id="SM00345">
    <property type="entry name" value="HTH_GNTR"/>
    <property type="match status" value="1"/>
</dbReference>
<dbReference type="CDD" id="cd00609">
    <property type="entry name" value="AAT_like"/>
    <property type="match status" value="1"/>
</dbReference>
<keyword evidence="7" id="KW-0808">Transferase</keyword>
<feature type="domain" description="HTH gntR-type" evidence="6">
    <location>
        <begin position="13"/>
        <end position="81"/>
    </location>
</feature>
<dbReference type="AlphaFoldDB" id="A0A9W6GN46"/>
<protein>
    <submittedName>
        <fullName evidence="7">Aminotransferase class I</fullName>
    </submittedName>
</protein>
<dbReference type="Gene3D" id="3.40.640.10">
    <property type="entry name" value="Type I PLP-dependent aspartate aminotransferase-like (Major domain)"/>
    <property type="match status" value="1"/>
</dbReference>
<evidence type="ECO:0000256" key="1">
    <source>
        <dbReference type="ARBA" id="ARBA00005384"/>
    </source>
</evidence>
<evidence type="ECO:0000256" key="3">
    <source>
        <dbReference type="ARBA" id="ARBA00023015"/>
    </source>
</evidence>
<dbReference type="SUPFAM" id="SSF46785">
    <property type="entry name" value="Winged helix' DNA-binding domain"/>
    <property type="match status" value="1"/>
</dbReference>
<dbReference type="GO" id="GO:0030170">
    <property type="term" value="F:pyridoxal phosphate binding"/>
    <property type="evidence" value="ECO:0007669"/>
    <property type="project" value="InterPro"/>
</dbReference>
<dbReference type="Proteomes" id="UP001144471">
    <property type="component" value="Unassembled WGS sequence"/>
</dbReference>
<dbReference type="InterPro" id="IPR051446">
    <property type="entry name" value="HTH_trans_reg/aminotransferase"/>
</dbReference>
<dbReference type="GO" id="GO:0008483">
    <property type="term" value="F:transaminase activity"/>
    <property type="evidence" value="ECO:0007669"/>
    <property type="project" value="UniProtKB-KW"/>
</dbReference>
<gene>
    <name evidence="7" type="ORF">PM10SUCC1_26740</name>
</gene>
<evidence type="ECO:0000313" key="8">
    <source>
        <dbReference type="Proteomes" id="UP001144471"/>
    </source>
</evidence>
<accession>A0A9W6GN46</accession>
<evidence type="ECO:0000256" key="2">
    <source>
        <dbReference type="ARBA" id="ARBA00022898"/>
    </source>
</evidence>
<evidence type="ECO:0000313" key="7">
    <source>
        <dbReference type="EMBL" id="GLI57160.1"/>
    </source>
</evidence>
<keyword evidence="2" id="KW-0663">Pyridoxal phosphate</keyword>
<dbReference type="InterPro" id="IPR036390">
    <property type="entry name" value="WH_DNA-bd_sf"/>
</dbReference>
<dbReference type="GO" id="GO:0003700">
    <property type="term" value="F:DNA-binding transcription factor activity"/>
    <property type="evidence" value="ECO:0007669"/>
    <property type="project" value="InterPro"/>
</dbReference>
<name>A0A9W6GN46_9FUSO</name>
<dbReference type="PANTHER" id="PTHR46577:SF1">
    <property type="entry name" value="HTH-TYPE TRANSCRIPTIONAL REGULATORY PROTEIN GABR"/>
    <property type="match status" value="1"/>
</dbReference>
<comment type="similarity">
    <text evidence="1">In the C-terminal section; belongs to the class-I pyridoxal-phosphate-dependent aminotransferase family.</text>
</comment>
<dbReference type="InterPro" id="IPR015424">
    <property type="entry name" value="PyrdxlP-dep_Trfase"/>
</dbReference>
<dbReference type="Pfam" id="PF00392">
    <property type="entry name" value="GntR"/>
    <property type="match status" value="1"/>
</dbReference>
<keyword evidence="5" id="KW-0804">Transcription</keyword>
<reference evidence="7" key="1">
    <citation type="submission" date="2022-12" db="EMBL/GenBank/DDBJ databases">
        <title>Reference genome sequencing for broad-spectrum identification of bacterial and archaeal isolates by mass spectrometry.</title>
        <authorList>
            <person name="Sekiguchi Y."/>
            <person name="Tourlousse D.M."/>
        </authorList>
    </citation>
    <scope>NUCLEOTIDE SEQUENCE</scope>
    <source>
        <strain evidence="7">10succ1</strain>
    </source>
</reference>
<dbReference type="EMBL" id="BSDY01000013">
    <property type="protein sequence ID" value="GLI57160.1"/>
    <property type="molecule type" value="Genomic_DNA"/>
</dbReference>
<dbReference type="InterPro" id="IPR015422">
    <property type="entry name" value="PyrdxlP-dep_Trfase_small"/>
</dbReference>
<keyword evidence="4" id="KW-0238">DNA-binding</keyword>
<keyword evidence="3" id="KW-0805">Transcription regulation</keyword>
<keyword evidence="7" id="KW-0032">Aminotransferase</keyword>
<dbReference type="RefSeq" id="WP_281836629.1">
    <property type="nucleotide sequence ID" value="NZ_BSDY01000013.1"/>
</dbReference>
<evidence type="ECO:0000259" key="6">
    <source>
        <dbReference type="PROSITE" id="PS50949"/>
    </source>
</evidence>
<sequence length="481" mass="55628">MKLNFEISKSKRKKLYIQLYDEIKNMIFTKQILPNEKLPSVRQLVNRFSLNSSTVLKAYELLETEGHIYKIPGSGTYVKDRKNYVEDQEQKPIIENFKYGQIRINESINFASATPGVEVFPTKKFQESINKVFHEAGGEALKYHETQGFIGLRKVLAERLKYDFHDVYCSNIHITSGAQQALDLIKKSLLKPTSTLILSRPTYSGAINTFKGSCKIVTVEMLEDGFDMEELEEILNQTNVNFVYTMINFQSPTGIRWSHEKKMKLIELSKEYDFMIIEDDCLSELYFYDNPAAPLKTLDKDNRIIYIKTFSKILIPGMRLAYMIVPKELSPQMVAAKFASDISTSGLNQRALTFLLRDGFLENHLEETRKLFRKKFELIVELIEEIQDLEIYYRPEGGFYIWIILPNFINSNDLYLELKKRGVSILPGNVFYPDGAKDNRIRISFAAVTEDEIKIGIKILNDTVMSFKKINNSSDDFMPII</sequence>
<dbReference type="PANTHER" id="PTHR46577">
    <property type="entry name" value="HTH-TYPE TRANSCRIPTIONAL REGULATORY PROTEIN GABR"/>
    <property type="match status" value="1"/>
</dbReference>
<proteinExistence type="inferred from homology"/>
<dbReference type="Pfam" id="PF00155">
    <property type="entry name" value="Aminotran_1_2"/>
    <property type="match status" value="1"/>
</dbReference>
<dbReference type="GO" id="GO:0003677">
    <property type="term" value="F:DNA binding"/>
    <property type="evidence" value="ECO:0007669"/>
    <property type="project" value="UniProtKB-KW"/>
</dbReference>
<dbReference type="InterPro" id="IPR036388">
    <property type="entry name" value="WH-like_DNA-bd_sf"/>
</dbReference>
<dbReference type="Gene3D" id="1.10.10.10">
    <property type="entry name" value="Winged helix-like DNA-binding domain superfamily/Winged helix DNA-binding domain"/>
    <property type="match status" value="1"/>
</dbReference>
<evidence type="ECO:0000256" key="4">
    <source>
        <dbReference type="ARBA" id="ARBA00023125"/>
    </source>
</evidence>
<comment type="caution">
    <text evidence="7">The sequence shown here is derived from an EMBL/GenBank/DDBJ whole genome shotgun (WGS) entry which is preliminary data.</text>
</comment>
<keyword evidence="8" id="KW-1185">Reference proteome</keyword>
<dbReference type="InterPro" id="IPR000524">
    <property type="entry name" value="Tscrpt_reg_HTH_GntR"/>
</dbReference>
<dbReference type="InterPro" id="IPR004839">
    <property type="entry name" value="Aminotransferase_I/II_large"/>
</dbReference>